<evidence type="ECO:0000313" key="2">
    <source>
        <dbReference type="EMBL" id="ACN26381.1"/>
    </source>
</evidence>
<name>C0HH78_MAIZE</name>
<keyword evidence="1" id="KW-0732">Signal</keyword>
<evidence type="ECO:0000256" key="1">
    <source>
        <dbReference type="SAM" id="SignalP"/>
    </source>
</evidence>
<dbReference type="AlphaFoldDB" id="C0HH78"/>
<feature type="chain" id="PRO_5002896932" description="Secreted protein" evidence="1">
    <location>
        <begin position="23"/>
        <end position="113"/>
    </location>
</feature>
<reference evidence="2" key="2">
    <citation type="submission" date="2012-06" db="EMBL/GenBank/DDBJ databases">
        <authorList>
            <person name="Yu Y."/>
            <person name="Currie J."/>
            <person name="Lomeli R."/>
            <person name="Angelova A."/>
            <person name="Collura K."/>
            <person name="Wissotski M."/>
            <person name="Campos D."/>
            <person name="Kudrna D."/>
            <person name="Golser W."/>
            <person name="Ashely E."/>
            <person name="Descour A."/>
            <person name="Fernandes J."/>
            <person name="Soderlund C."/>
            <person name="Walbot V."/>
        </authorList>
    </citation>
    <scope>NUCLEOTIDE SEQUENCE</scope>
    <source>
        <strain evidence="2">B73</strain>
    </source>
</reference>
<evidence type="ECO:0008006" key="3">
    <source>
        <dbReference type="Google" id="ProtNLM"/>
    </source>
</evidence>
<protein>
    <recommendedName>
        <fullName evidence="3">Secreted protein</fullName>
    </recommendedName>
</protein>
<feature type="signal peptide" evidence="1">
    <location>
        <begin position="1"/>
        <end position="22"/>
    </location>
</feature>
<dbReference type="EMBL" id="BT061684">
    <property type="protein sequence ID" value="ACN26381.1"/>
    <property type="molecule type" value="mRNA"/>
</dbReference>
<accession>C0HH78</accession>
<reference evidence="2" key="1">
    <citation type="journal article" date="2009" name="PLoS Genet.">
        <title>Sequencing, mapping, and analysis of 27,455 maize full-length cDNAs.</title>
        <authorList>
            <person name="Soderlund C."/>
            <person name="Descour A."/>
            <person name="Kudrna D."/>
            <person name="Bomhoff M."/>
            <person name="Boyd L."/>
            <person name="Currie J."/>
            <person name="Angelova A."/>
            <person name="Collura K."/>
            <person name="Wissotski M."/>
            <person name="Ashley E."/>
            <person name="Morrow D."/>
            <person name="Fernandes J."/>
            <person name="Walbot V."/>
            <person name="Yu Y."/>
        </authorList>
    </citation>
    <scope>NUCLEOTIDE SEQUENCE</scope>
    <source>
        <strain evidence="2">B73</strain>
    </source>
</reference>
<proteinExistence type="evidence at transcript level"/>
<sequence length="113" mass="12512">MCLVRSWWTGFLLRSIADLLSTLRTDGSGSPPITSFRSSLSTLSLECFGEIGECVNPQYIKYSFNISQFTLIRLITRIPTLGLSSRTGQTVPHAPTAAAMYSPHRMRELAPFA</sequence>
<organism evidence="2">
    <name type="scientific">Zea mays</name>
    <name type="common">Maize</name>
    <dbReference type="NCBI Taxonomy" id="4577"/>
    <lineage>
        <taxon>Eukaryota</taxon>
        <taxon>Viridiplantae</taxon>
        <taxon>Streptophyta</taxon>
        <taxon>Embryophyta</taxon>
        <taxon>Tracheophyta</taxon>
        <taxon>Spermatophyta</taxon>
        <taxon>Magnoliopsida</taxon>
        <taxon>Liliopsida</taxon>
        <taxon>Poales</taxon>
        <taxon>Poaceae</taxon>
        <taxon>PACMAD clade</taxon>
        <taxon>Panicoideae</taxon>
        <taxon>Andropogonodae</taxon>
        <taxon>Andropogoneae</taxon>
        <taxon>Tripsacinae</taxon>
        <taxon>Zea</taxon>
    </lineage>
</organism>